<proteinExistence type="predicted"/>
<gene>
    <name evidence="1" type="ORF">BCL90_4428</name>
</gene>
<evidence type="ECO:0000313" key="1">
    <source>
        <dbReference type="EMBL" id="RLJ72786.1"/>
    </source>
</evidence>
<comment type="caution">
    <text evidence="1">The sequence shown here is derived from an EMBL/GenBank/DDBJ whole genome shotgun (WGS) entry which is preliminary data.</text>
</comment>
<dbReference type="Proteomes" id="UP000273898">
    <property type="component" value="Unassembled WGS sequence"/>
</dbReference>
<dbReference type="EMBL" id="RCCK01000014">
    <property type="protein sequence ID" value="RLJ72786.1"/>
    <property type="molecule type" value="Genomic_DNA"/>
</dbReference>
<dbReference type="AlphaFoldDB" id="A0A497Y060"/>
<protein>
    <submittedName>
        <fullName evidence="1">Uncharacterized protein</fullName>
    </submittedName>
</protein>
<name>A0A497Y060_9SPHI</name>
<organism evidence="1 2">
    <name type="scientific">Pedobacter alluvionis</name>
    <dbReference type="NCBI Taxonomy" id="475253"/>
    <lineage>
        <taxon>Bacteria</taxon>
        <taxon>Pseudomonadati</taxon>
        <taxon>Bacteroidota</taxon>
        <taxon>Sphingobacteriia</taxon>
        <taxon>Sphingobacteriales</taxon>
        <taxon>Sphingobacteriaceae</taxon>
        <taxon>Pedobacter</taxon>
    </lineage>
</organism>
<accession>A0A497Y060</accession>
<reference evidence="1 2" key="1">
    <citation type="submission" date="2018-10" db="EMBL/GenBank/DDBJ databases">
        <title>Genomic Encyclopedia of Archaeal and Bacterial Type Strains, Phase II (KMG-II): from individual species to whole genera.</title>
        <authorList>
            <person name="Goeker M."/>
        </authorList>
    </citation>
    <scope>NUCLEOTIDE SEQUENCE [LARGE SCALE GENOMIC DNA]</scope>
    <source>
        <strain evidence="1 2">DSM 19624</strain>
    </source>
</reference>
<sequence>MLFPIAVVTLNRSYRVYFRVFVAKKDESVSYKYGIVILMDNLFYKNPYKWTDG</sequence>
<evidence type="ECO:0000313" key="2">
    <source>
        <dbReference type="Proteomes" id="UP000273898"/>
    </source>
</evidence>